<dbReference type="SUPFAM" id="SSF51735">
    <property type="entry name" value="NAD(P)-binding Rossmann-fold domains"/>
    <property type="match status" value="1"/>
</dbReference>
<dbReference type="InterPro" id="IPR020904">
    <property type="entry name" value="Sc_DH/Rdtase_CS"/>
</dbReference>
<proteinExistence type="inferred from homology"/>
<dbReference type="RefSeq" id="WP_123126022.1">
    <property type="nucleotide sequence ID" value="NZ_RJJD01000003.1"/>
</dbReference>
<comment type="caution">
    <text evidence="4">The sequence shown here is derived from an EMBL/GenBank/DDBJ whole genome shotgun (WGS) entry which is preliminary data.</text>
</comment>
<evidence type="ECO:0000256" key="1">
    <source>
        <dbReference type="ARBA" id="ARBA00006484"/>
    </source>
</evidence>
<name>A0A3M9MTV2_9BACT</name>
<dbReference type="GO" id="GO:0016491">
    <property type="term" value="F:oxidoreductase activity"/>
    <property type="evidence" value="ECO:0007669"/>
    <property type="project" value="UniProtKB-KW"/>
</dbReference>
<dbReference type="PROSITE" id="PS00061">
    <property type="entry name" value="ADH_SHORT"/>
    <property type="match status" value="1"/>
</dbReference>
<dbReference type="Gene3D" id="3.40.50.720">
    <property type="entry name" value="NAD(P)-binding Rossmann-like Domain"/>
    <property type="match status" value="1"/>
</dbReference>
<sequence length="237" mass="26591">MQKYLVVTGGTKGIGRAIIGRFAAEGFHIITCSRNQQDLEKLKLEIEELYTFSKVFYLATDVSQEGEIRRFLDYIQSLNVKVDVLVNNAGFFIPGTIHNENENVLREMINTNLYSAYDLTKGLVGDMIKRRDGHIFTICSTASITAYTNGGSYCIAKHALYGMTRVLREELKDHNIRVTAVLPGATYTASWEGVDLPKDRFMKPEDVANAIWNAHSISKQTVIEELLLRPQLGDIPG</sequence>
<evidence type="ECO:0000256" key="3">
    <source>
        <dbReference type="RuleBase" id="RU000363"/>
    </source>
</evidence>
<dbReference type="PANTHER" id="PTHR42901">
    <property type="entry name" value="ALCOHOL DEHYDROGENASE"/>
    <property type="match status" value="1"/>
</dbReference>
<dbReference type="EMBL" id="RJJD01000003">
    <property type="protein sequence ID" value="RNI28964.1"/>
    <property type="molecule type" value="Genomic_DNA"/>
</dbReference>
<dbReference type="Pfam" id="PF00106">
    <property type="entry name" value="adh_short"/>
    <property type="match status" value="1"/>
</dbReference>
<dbReference type="OrthoDB" id="9810734at2"/>
<evidence type="ECO:0000313" key="4">
    <source>
        <dbReference type="EMBL" id="RNI28964.1"/>
    </source>
</evidence>
<dbReference type="InterPro" id="IPR036291">
    <property type="entry name" value="NAD(P)-bd_dom_sf"/>
</dbReference>
<dbReference type="PRINTS" id="PR00081">
    <property type="entry name" value="GDHRDH"/>
</dbReference>
<dbReference type="PANTHER" id="PTHR42901:SF1">
    <property type="entry name" value="ALCOHOL DEHYDROGENASE"/>
    <property type="match status" value="1"/>
</dbReference>
<comment type="similarity">
    <text evidence="1 3">Belongs to the short-chain dehydrogenases/reductases (SDR) family.</text>
</comment>
<organism evidence="4 5">
    <name type="scientific">Rufibacter latericius</name>
    <dbReference type="NCBI Taxonomy" id="2487040"/>
    <lineage>
        <taxon>Bacteria</taxon>
        <taxon>Pseudomonadati</taxon>
        <taxon>Bacteroidota</taxon>
        <taxon>Cytophagia</taxon>
        <taxon>Cytophagales</taxon>
        <taxon>Hymenobacteraceae</taxon>
        <taxon>Rufibacter</taxon>
    </lineage>
</organism>
<dbReference type="AlphaFoldDB" id="A0A3M9MTV2"/>
<dbReference type="PRINTS" id="PR00080">
    <property type="entry name" value="SDRFAMILY"/>
</dbReference>
<accession>A0A3M9MTV2</accession>
<dbReference type="InterPro" id="IPR002347">
    <property type="entry name" value="SDR_fam"/>
</dbReference>
<dbReference type="CDD" id="cd05233">
    <property type="entry name" value="SDR_c"/>
    <property type="match status" value="1"/>
</dbReference>
<keyword evidence="5" id="KW-1185">Reference proteome</keyword>
<evidence type="ECO:0000313" key="5">
    <source>
        <dbReference type="Proteomes" id="UP000272117"/>
    </source>
</evidence>
<dbReference type="Proteomes" id="UP000272117">
    <property type="component" value="Unassembled WGS sequence"/>
</dbReference>
<keyword evidence="2" id="KW-0560">Oxidoreductase</keyword>
<reference evidence="4 5" key="1">
    <citation type="submission" date="2018-11" db="EMBL/GenBank/DDBJ databases">
        <title>Rufibacter latericius sp. nov., isolated from water in Baiyang Lake.</title>
        <authorList>
            <person name="Yang Y."/>
        </authorList>
    </citation>
    <scope>NUCLEOTIDE SEQUENCE [LARGE SCALE GENOMIC DNA]</scope>
    <source>
        <strain evidence="4 5">R-22-1c-1</strain>
    </source>
</reference>
<gene>
    <name evidence="4" type="ORF">EFB08_05890</name>
</gene>
<evidence type="ECO:0000256" key="2">
    <source>
        <dbReference type="ARBA" id="ARBA00023002"/>
    </source>
</evidence>
<protein>
    <submittedName>
        <fullName evidence="4">SDR family oxidoreductase</fullName>
    </submittedName>
</protein>